<evidence type="ECO:0000259" key="1">
    <source>
        <dbReference type="Pfam" id="PF20612"/>
    </source>
</evidence>
<gene>
    <name evidence="2" type="ORF">EV215_0890</name>
</gene>
<evidence type="ECO:0000313" key="3">
    <source>
        <dbReference type="Proteomes" id="UP000294678"/>
    </source>
</evidence>
<feature type="domain" description="SHOCT-like" evidence="1">
    <location>
        <begin position="20"/>
        <end position="70"/>
    </location>
</feature>
<keyword evidence="3" id="KW-1185">Reference proteome</keyword>
<reference evidence="2 3" key="1">
    <citation type="submission" date="2019-03" db="EMBL/GenBank/DDBJ databases">
        <title>Genomic Encyclopedia of Type Strains, Phase IV (KMG-IV): sequencing the most valuable type-strain genomes for metagenomic binning, comparative biology and taxonomic classification.</title>
        <authorList>
            <person name="Goeker M."/>
        </authorList>
    </citation>
    <scope>NUCLEOTIDE SEQUENCE [LARGE SCALE GENOMIC DNA]</scope>
    <source>
        <strain evidence="2 3">DSM 100055</strain>
    </source>
</reference>
<evidence type="ECO:0000313" key="2">
    <source>
        <dbReference type="EMBL" id="TDT71514.1"/>
    </source>
</evidence>
<dbReference type="Proteomes" id="UP000294678">
    <property type="component" value="Unassembled WGS sequence"/>
</dbReference>
<name>A0AA46DZ60_9FUSO</name>
<dbReference type="InterPro" id="IPR046749">
    <property type="entry name" value="SHOCT_2"/>
</dbReference>
<dbReference type="EMBL" id="SOBG01000003">
    <property type="protein sequence ID" value="TDT71514.1"/>
    <property type="molecule type" value="Genomic_DNA"/>
</dbReference>
<accession>A0AA46DZ60</accession>
<sequence>MNVTKIDGNYRLSSKVKKKSNEQLQREYDYIRADQITKRMFEKGLITEDELNKITELNRKYFSPSLVEIMPCNR</sequence>
<proteinExistence type="predicted"/>
<dbReference type="RefSeq" id="WP_134112781.1">
    <property type="nucleotide sequence ID" value="NZ_SOBG01000003.1"/>
</dbReference>
<comment type="caution">
    <text evidence="2">The sequence shown here is derived from an EMBL/GenBank/DDBJ whole genome shotgun (WGS) entry which is preliminary data.</text>
</comment>
<protein>
    <recommendedName>
        <fullName evidence="1">SHOCT-like domain-containing protein</fullName>
    </recommendedName>
</protein>
<organism evidence="2 3">
    <name type="scientific">Hypnocyclicus thermotrophus</name>
    <dbReference type="NCBI Taxonomy" id="1627895"/>
    <lineage>
        <taxon>Bacteria</taxon>
        <taxon>Fusobacteriati</taxon>
        <taxon>Fusobacteriota</taxon>
        <taxon>Fusobacteriia</taxon>
        <taxon>Fusobacteriales</taxon>
        <taxon>Fusobacteriaceae</taxon>
        <taxon>Hypnocyclicus</taxon>
    </lineage>
</organism>
<dbReference type="AlphaFoldDB" id="A0AA46DZ60"/>
<dbReference type="Pfam" id="PF20612">
    <property type="entry name" value="SHOCT_2"/>
    <property type="match status" value="1"/>
</dbReference>